<keyword evidence="2" id="KW-1003">Cell membrane</keyword>
<feature type="transmembrane region" description="Helical" evidence="6">
    <location>
        <begin position="400"/>
        <end position="423"/>
    </location>
</feature>
<evidence type="ECO:0000313" key="9">
    <source>
        <dbReference type="EMBL" id="HHO57628.1"/>
    </source>
</evidence>
<feature type="domain" description="MacB-like periplasmic core" evidence="8">
    <location>
        <begin position="36"/>
        <end position="239"/>
    </location>
</feature>
<dbReference type="GO" id="GO:0005886">
    <property type="term" value="C:plasma membrane"/>
    <property type="evidence" value="ECO:0007669"/>
    <property type="project" value="UniProtKB-SubCell"/>
</dbReference>
<feature type="transmembrane region" description="Helical" evidence="6">
    <location>
        <begin position="429"/>
        <end position="451"/>
    </location>
</feature>
<keyword evidence="4 6" id="KW-1133">Transmembrane helix</keyword>
<feature type="transmembrane region" description="Helical" evidence="6">
    <location>
        <begin position="482"/>
        <end position="500"/>
    </location>
</feature>
<accession>A0A7C5SR36</accession>
<feature type="transmembrane region" description="Helical" evidence="6">
    <location>
        <begin position="268"/>
        <end position="292"/>
    </location>
</feature>
<dbReference type="InterPro" id="IPR025857">
    <property type="entry name" value="MacB_PCD"/>
</dbReference>
<keyword evidence="5 6" id="KW-0472">Membrane</keyword>
<proteinExistence type="predicted"/>
<evidence type="ECO:0000256" key="6">
    <source>
        <dbReference type="SAM" id="Phobius"/>
    </source>
</evidence>
<feature type="domain" description="ABC3 transporter permease C-terminal" evidence="7">
    <location>
        <begin position="722"/>
        <end position="833"/>
    </location>
</feature>
<feature type="transmembrane region" description="Helical" evidence="6">
    <location>
        <begin position="357"/>
        <end position="379"/>
    </location>
</feature>
<evidence type="ECO:0000256" key="2">
    <source>
        <dbReference type="ARBA" id="ARBA00022475"/>
    </source>
</evidence>
<evidence type="ECO:0000259" key="7">
    <source>
        <dbReference type="Pfam" id="PF02687"/>
    </source>
</evidence>
<evidence type="ECO:0000256" key="3">
    <source>
        <dbReference type="ARBA" id="ARBA00022692"/>
    </source>
</evidence>
<dbReference type="InterPro" id="IPR038766">
    <property type="entry name" value="Membrane_comp_ABC_pdt"/>
</dbReference>
<dbReference type="Proteomes" id="UP000886105">
    <property type="component" value="Unassembled WGS sequence"/>
</dbReference>
<feature type="transmembrane region" description="Helical" evidence="6">
    <location>
        <begin position="34"/>
        <end position="59"/>
    </location>
</feature>
<evidence type="ECO:0000256" key="4">
    <source>
        <dbReference type="ARBA" id="ARBA00022989"/>
    </source>
</evidence>
<dbReference type="PANTHER" id="PTHR30287:SF1">
    <property type="entry name" value="INNER MEMBRANE PROTEIN"/>
    <property type="match status" value="1"/>
</dbReference>
<feature type="transmembrane region" description="Helical" evidence="6">
    <location>
        <begin position="718"/>
        <end position="742"/>
    </location>
</feature>
<protein>
    <submittedName>
        <fullName evidence="9">FtsX-like permease family protein</fullName>
    </submittedName>
</protein>
<dbReference type="Pfam" id="PF12704">
    <property type="entry name" value="MacB_PCD"/>
    <property type="match status" value="1"/>
</dbReference>
<evidence type="ECO:0000256" key="5">
    <source>
        <dbReference type="ARBA" id="ARBA00023136"/>
    </source>
</evidence>
<keyword evidence="3 6" id="KW-0812">Transmembrane</keyword>
<gene>
    <name evidence="9" type="ORF">ENJ85_00475</name>
</gene>
<comment type="subcellular location">
    <subcellularLocation>
        <location evidence="1">Cell membrane</location>
        <topology evidence="1">Multi-pass membrane protein</topology>
    </subcellularLocation>
</comment>
<name>A0A7C5SR36_9DEIN</name>
<feature type="transmembrane region" description="Helical" evidence="6">
    <location>
        <begin position="312"/>
        <end position="337"/>
    </location>
</feature>
<dbReference type="Pfam" id="PF02687">
    <property type="entry name" value="FtsX"/>
    <property type="match status" value="2"/>
</dbReference>
<feature type="transmembrane region" description="Helical" evidence="6">
    <location>
        <begin position="805"/>
        <end position="829"/>
    </location>
</feature>
<organism evidence="9">
    <name type="scientific">Oceanithermus profundus</name>
    <dbReference type="NCBI Taxonomy" id="187137"/>
    <lineage>
        <taxon>Bacteria</taxon>
        <taxon>Thermotogati</taxon>
        <taxon>Deinococcota</taxon>
        <taxon>Deinococci</taxon>
        <taxon>Thermales</taxon>
        <taxon>Thermaceae</taxon>
        <taxon>Oceanithermus</taxon>
    </lineage>
</organism>
<evidence type="ECO:0000256" key="1">
    <source>
        <dbReference type="ARBA" id="ARBA00004651"/>
    </source>
</evidence>
<dbReference type="InterPro" id="IPR003838">
    <property type="entry name" value="ABC3_permease_C"/>
</dbReference>
<comment type="caution">
    <text evidence="9">The sequence shown here is derived from an EMBL/GenBank/DDBJ whole genome shotgun (WGS) entry which is preliminary data.</text>
</comment>
<reference evidence="9" key="1">
    <citation type="journal article" date="2020" name="mSystems">
        <title>Genome- and Community-Level Interaction Insights into Carbon Utilization and Element Cycling Functions of Hydrothermarchaeota in Hydrothermal Sediment.</title>
        <authorList>
            <person name="Zhou Z."/>
            <person name="Liu Y."/>
            <person name="Xu W."/>
            <person name="Pan J."/>
            <person name="Luo Z.H."/>
            <person name="Li M."/>
        </authorList>
    </citation>
    <scope>NUCLEOTIDE SEQUENCE [LARGE SCALE GENOMIC DNA]</scope>
    <source>
        <strain evidence="9">HyVt-523</strain>
    </source>
</reference>
<feature type="transmembrane region" description="Helical" evidence="6">
    <location>
        <begin position="763"/>
        <end position="793"/>
    </location>
</feature>
<dbReference type="EMBL" id="DRNZ01000033">
    <property type="protein sequence ID" value="HHO57628.1"/>
    <property type="molecule type" value="Genomic_DNA"/>
</dbReference>
<dbReference type="PANTHER" id="PTHR30287">
    <property type="entry name" value="MEMBRANE COMPONENT OF PREDICTED ABC SUPERFAMILY METABOLITE UPTAKE TRANSPORTER"/>
    <property type="match status" value="1"/>
</dbReference>
<dbReference type="AlphaFoldDB" id="A0A7C5SR36"/>
<evidence type="ECO:0000259" key="8">
    <source>
        <dbReference type="Pfam" id="PF12704"/>
    </source>
</evidence>
<feature type="domain" description="ABC3 transporter permease C-terminal" evidence="7">
    <location>
        <begin position="271"/>
        <end position="384"/>
    </location>
</feature>
<sequence>MTGATAGREPGAAGPWRLALRLARRDLRGDRRGFLVFVACLALGVATIAAIGIAAGSVLGSVARDSRALLGGDLLITSAGRPLAEGELAALLPPATRVSRGVRTHAFVGAGGRSLAVALRAVDGAWPLYGRAELEPPLDLRRALADRGAVADPLLASRLGIAVGDRLRLGAVELELRALLRREPDRLAGFMDIGPRLLVSEATLAASGLMGPGAVASWTYLLALPEGTDAERVAEALERRARDAPWRLRRASRVLPRVAHFADPLTSYLTVAGLAVLLTGALGIALAAAAYLDGRRRTIAILKAVGAGRADILRVLGLQLALLALLGIAGGLAIGIAVPVAGLGLLGELLPWRVTPLVTAGPLLLAAAVGGVTVLLCVWRPLARAAAVTPAVLLRGTAAAPAAGGWVVPLLLALLLAVLATLSVPRLRIGLGFALAVPPALALLLLLAAGLQRLARRTAGLARGHWRLALAAVCRPGGDARGVIVALGAGLALLTMVVLVEARLRVEVADRLPARTADMFLIDIQPDQRASLRRLVAATEGAVLLQSAPVVRARVTGIKGRPVEIEAIDEEVRWTVQADRALTWRAAPPEAGLVAGAWWPEDYAGPPLVSVEERVAEGYGVTVGDRLRFNVLGRSIEAEIANIRPRIDWSRGRIDFVFVFAPGVLERAPQSWVAALALPPAAEAAFLDALARELPNVTPVSMREVVARAADILGRIGLGLRLVAGLALVSGVLVLAAAVTASRRRHRYEAVLLKTLGATRREVLALYVAEYALLGGLAALAGLILGGLGAWVVLSAILDLGMVPATLPVAAVLAGGLGLVLAVGMAGTLRLLRVPAGRILAADAPA</sequence>